<dbReference type="CDD" id="cd11304">
    <property type="entry name" value="Cadherin_repeat"/>
    <property type="match status" value="1"/>
</dbReference>
<dbReference type="PROSITE" id="PS50268">
    <property type="entry name" value="CADHERIN_2"/>
    <property type="match status" value="1"/>
</dbReference>
<keyword evidence="8" id="KW-0325">Glycoprotein</keyword>
<dbReference type="InterPro" id="IPR050174">
    <property type="entry name" value="Protocadherin/Cadherin-CA"/>
</dbReference>
<reference evidence="11 12" key="1">
    <citation type="submission" date="2019-09" db="EMBL/GenBank/DDBJ databases">
        <title>Bird 10,000 Genomes (B10K) Project - Family phase.</title>
        <authorList>
            <person name="Zhang G."/>
        </authorList>
    </citation>
    <scope>NUCLEOTIDE SEQUENCE [LARGE SCALE GENOMIC DNA]</scope>
    <source>
        <strain evidence="11">B10K-DU-029-58</strain>
        <tissue evidence="11">Muscle</tissue>
    </source>
</reference>
<name>A0A7K6S6G6_9AVES</name>
<evidence type="ECO:0000259" key="10">
    <source>
        <dbReference type="PROSITE" id="PS50268"/>
    </source>
</evidence>
<keyword evidence="12" id="KW-1185">Reference proteome</keyword>
<dbReference type="OrthoDB" id="9990384at2759"/>
<dbReference type="SMART" id="SM00112">
    <property type="entry name" value="CA"/>
    <property type="match status" value="1"/>
</dbReference>
<dbReference type="GO" id="GO:0007156">
    <property type="term" value="P:homophilic cell adhesion via plasma membrane adhesion molecules"/>
    <property type="evidence" value="ECO:0007669"/>
    <property type="project" value="InterPro"/>
</dbReference>
<evidence type="ECO:0000256" key="6">
    <source>
        <dbReference type="ARBA" id="ARBA00022989"/>
    </source>
</evidence>
<dbReference type="InterPro" id="IPR002126">
    <property type="entry name" value="Cadherin-like_dom"/>
</dbReference>
<keyword evidence="6" id="KW-1133">Transmembrane helix</keyword>
<comment type="subcellular location">
    <subcellularLocation>
        <location evidence="1">Membrane</location>
        <topology evidence="1">Single-pass membrane protein</topology>
    </subcellularLocation>
</comment>
<feature type="non-terminal residue" evidence="11">
    <location>
        <position position="1"/>
    </location>
</feature>
<proteinExistence type="predicted"/>
<dbReference type="GO" id="GO:0005509">
    <property type="term" value="F:calcium ion binding"/>
    <property type="evidence" value="ECO:0007669"/>
    <property type="project" value="UniProtKB-UniRule"/>
</dbReference>
<keyword evidence="4" id="KW-0677">Repeat</keyword>
<comment type="caution">
    <text evidence="11">The sequence shown here is derived from an EMBL/GenBank/DDBJ whole genome shotgun (WGS) entry which is preliminary data.</text>
</comment>
<dbReference type="SUPFAM" id="SSF49313">
    <property type="entry name" value="Cadherin-like"/>
    <property type="match status" value="1"/>
</dbReference>
<evidence type="ECO:0000256" key="7">
    <source>
        <dbReference type="ARBA" id="ARBA00023136"/>
    </source>
</evidence>
<evidence type="ECO:0000256" key="2">
    <source>
        <dbReference type="ARBA" id="ARBA00022692"/>
    </source>
</evidence>
<keyword evidence="7" id="KW-0472">Membrane</keyword>
<keyword evidence="3" id="KW-0732">Signal</keyword>
<dbReference type="PANTHER" id="PTHR24028">
    <property type="entry name" value="CADHERIN-87A"/>
    <property type="match status" value="1"/>
</dbReference>
<dbReference type="GO" id="GO:0005886">
    <property type="term" value="C:plasma membrane"/>
    <property type="evidence" value="ECO:0007669"/>
    <property type="project" value="TreeGrafter"/>
</dbReference>
<evidence type="ECO:0000256" key="4">
    <source>
        <dbReference type="ARBA" id="ARBA00022737"/>
    </source>
</evidence>
<dbReference type="InterPro" id="IPR015919">
    <property type="entry name" value="Cadherin-like_sf"/>
</dbReference>
<feature type="domain" description="Cadherin" evidence="10">
    <location>
        <begin position="2"/>
        <end position="68"/>
    </location>
</feature>
<keyword evidence="5 9" id="KW-0106">Calcium</keyword>
<sequence length="68" mass="7452">TNRNISYSLQDGSDIFTIDRNSGQISLRGDLDFEDVGVYRLQVDAADQGNPPLSGHCKVVVEVLDVND</sequence>
<evidence type="ECO:0000256" key="3">
    <source>
        <dbReference type="ARBA" id="ARBA00022729"/>
    </source>
</evidence>
<accession>A0A7K6S6G6</accession>
<dbReference type="PRINTS" id="PR00205">
    <property type="entry name" value="CADHERIN"/>
</dbReference>
<feature type="non-terminal residue" evidence="11">
    <location>
        <position position="68"/>
    </location>
</feature>
<evidence type="ECO:0000256" key="8">
    <source>
        <dbReference type="ARBA" id="ARBA00023180"/>
    </source>
</evidence>
<protein>
    <submittedName>
        <fullName evidence="11">PCDA6 protein</fullName>
    </submittedName>
</protein>
<dbReference type="AlphaFoldDB" id="A0A7K6S6G6"/>
<dbReference type="Proteomes" id="UP000570016">
    <property type="component" value="Unassembled WGS sequence"/>
</dbReference>
<dbReference type="Gene3D" id="2.60.40.60">
    <property type="entry name" value="Cadherins"/>
    <property type="match status" value="1"/>
</dbReference>
<dbReference type="EMBL" id="VZRY01004725">
    <property type="protein sequence ID" value="NWW93294.1"/>
    <property type="molecule type" value="Genomic_DNA"/>
</dbReference>
<evidence type="ECO:0000313" key="12">
    <source>
        <dbReference type="Proteomes" id="UP000570016"/>
    </source>
</evidence>
<dbReference type="PANTHER" id="PTHR24028:SF133">
    <property type="entry name" value="PROTOCADHERIN ALPHA-4"/>
    <property type="match status" value="1"/>
</dbReference>
<dbReference type="Pfam" id="PF00028">
    <property type="entry name" value="Cadherin"/>
    <property type="match status" value="1"/>
</dbReference>
<evidence type="ECO:0000256" key="5">
    <source>
        <dbReference type="ARBA" id="ARBA00022837"/>
    </source>
</evidence>
<evidence type="ECO:0000256" key="1">
    <source>
        <dbReference type="ARBA" id="ARBA00004167"/>
    </source>
</evidence>
<keyword evidence="2" id="KW-0812">Transmembrane</keyword>
<organism evidence="11 12">
    <name type="scientific">Rhynochetos jubatus</name>
    <name type="common">kagu</name>
    <dbReference type="NCBI Taxonomy" id="54386"/>
    <lineage>
        <taxon>Eukaryota</taxon>
        <taxon>Metazoa</taxon>
        <taxon>Chordata</taxon>
        <taxon>Craniata</taxon>
        <taxon>Vertebrata</taxon>
        <taxon>Euteleostomi</taxon>
        <taxon>Archelosauria</taxon>
        <taxon>Archosauria</taxon>
        <taxon>Dinosauria</taxon>
        <taxon>Saurischia</taxon>
        <taxon>Theropoda</taxon>
        <taxon>Coelurosauria</taxon>
        <taxon>Aves</taxon>
        <taxon>Neognathae</taxon>
        <taxon>Neoaves</taxon>
        <taxon>Phaethontimorphae</taxon>
        <taxon>Eurypygiformes</taxon>
        <taxon>Rhynochetidae</taxon>
        <taxon>Rhynochetos</taxon>
    </lineage>
</organism>
<evidence type="ECO:0000313" key="11">
    <source>
        <dbReference type="EMBL" id="NWW93294.1"/>
    </source>
</evidence>
<gene>
    <name evidence="11" type="primary">Pcdha6</name>
    <name evidence="11" type="ORF">RHYJUB_R15309</name>
</gene>
<evidence type="ECO:0000256" key="9">
    <source>
        <dbReference type="PROSITE-ProRule" id="PRU00043"/>
    </source>
</evidence>
<dbReference type="FunFam" id="2.60.40.60:FF:000033">
    <property type="entry name" value="FAT atypical cadherin 1"/>
    <property type="match status" value="1"/>
</dbReference>